<evidence type="ECO:0008006" key="4">
    <source>
        <dbReference type="Google" id="ProtNLM"/>
    </source>
</evidence>
<name>A0A1H0AND1_9SPHI</name>
<sequence length="157" mass="17917">MLNKKLPAFTLMEVTIAMLIAAIAIAITFTAYRIISGSYLNFTRKQDRIATFITADKLLKQDFLKARKIVKVPDGLALEMEGGVVNYNFNNAYLLRDQFSLRTDTFKLKIDKLNFLFENEAAVEGSPVDQCSFETEIDKQAISLYYQKTYSAKDLFQ</sequence>
<dbReference type="AlphaFoldDB" id="A0A1H0AND1"/>
<dbReference type="RefSeq" id="WP_074610301.1">
    <property type="nucleotide sequence ID" value="NZ_FNGY01000007.1"/>
</dbReference>
<keyword evidence="1" id="KW-1133">Transmembrane helix</keyword>
<feature type="transmembrane region" description="Helical" evidence="1">
    <location>
        <begin position="14"/>
        <end position="35"/>
    </location>
</feature>
<evidence type="ECO:0000256" key="1">
    <source>
        <dbReference type="SAM" id="Phobius"/>
    </source>
</evidence>
<evidence type="ECO:0000313" key="3">
    <source>
        <dbReference type="Proteomes" id="UP000183200"/>
    </source>
</evidence>
<gene>
    <name evidence="2" type="ORF">SAMN05421820_107151</name>
</gene>
<dbReference type="OrthoDB" id="794187at2"/>
<reference evidence="3" key="1">
    <citation type="submission" date="2016-10" db="EMBL/GenBank/DDBJ databases">
        <authorList>
            <person name="Varghese N."/>
            <person name="Submissions S."/>
        </authorList>
    </citation>
    <scope>NUCLEOTIDE SEQUENCE [LARGE SCALE GENOMIC DNA]</scope>
    <source>
        <strain evidence="3">DSM 19110</strain>
    </source>
</reference>
<keyword evidence="1" id="KW-0812">Transmembrane</keyword>
<dbReference type="EMBL" id="FNGY01000007">
    <property type="protein sequence ID" value="SDN34997.1"/>
    <property type="molecule type" value="Genomic_DNA"/>
</dbReference>
<dbReference type="Proteomes" id="UP000183200">
    <property type="component" value="Unassembled WGS sequence"/>
</dbReference>
<evidence type="ECO:0000313" key="2">
    <source>
        <dbReference type="EMBL" id="SDN34997.1"/>
    </source>
</evidence>
<keyword evidence="3" id="KW-1185">Reference proteome</keyword>
<proteinExistence type="predicted"/>
<keyword evidence="1" id="KW-0472">Membrane</keyword>
<protein>
    <recommendedName>
        <fullName evidence="4">Prepilin-type N-terminal cleavage/methylation domain-containing protein</fullName>
    </recommendedName>
</protein>
<accession>A0A1H0AND1</accession>
<organism evidence="2 3">
    <name type="scientific">Pedobacter steynii</name>
    <dbReference type="NCBI Taxonomy" id="430522"/>
    <lineage>
        <taxon>Bacteria</taxon>
        <taxon>Pseudomonadati</taxon>
        <taxon>Bacteroidota</taxon>
        <taxon>Sphingobacteriia</taxon>
        <taxon>Sphingobacteriales</taxon>
        <taxon>Sphingobacteriaceae</taxon>
        <taxon>Pedobacter</taxon>
    </lineage>
</organism>